<gene>
    <name evidence="1" type="ORF">EZ242_08625</name>
</gene>
<evidence type="ECO:0000313" key="1">
    <source>
        <dbReference type="EMBL" id="TFZ01431.1"/>
    </source>
</evidence>
<accession>A0A4Z0BRH7</accession>
<proteinExistence type="predicted"/>
<dbReference type="CDD" id="cd16364">
    <property type="entry name" value="T3SC_I-like"/>
    <property type="match status" value="1"/>
</dbReference>
<dbReference type="InterPro" id="IPR010261">
    <property type="entry name" value="Tir_chaperone"/>
</dbReference>
<dbReference type="Pfam" id="PF05932">
    <property type="entry name" value="CesT"/>
    <property type="match status" value="1"/>
</dbReference>
<protein>
    <recommendedName>
        <fullName evidence="3">Type III secretion system chaperone</fullName>
    </recommendedName>
</protein>
<dbReference type="Proteomes" id="UP000297564">
    <property type="component" value="Unassembled WGS sequence"/>
</dbReference>
<reference evidence="1 2" key="1">
    <citation type="submission" date="2019-03" db="EMBL/GenBank/DDBJ databases">
        <title>Ramlibacter rhizophilus CCTCC AB2015357, whole genome shotgun sequence.</title>
        <authorList>
            <person name="Zhang X."/>
            <person name="Feng G."/>
            <person name="Zhu H."/>
        </authorList>
    </citation>
    <scope>NUCLEOTIDE SEQUENCE [LARGE SCALE GENOMIC DNA]</scope>
    <source>
        <strain evidence="1 2">CCTCC AB2015357</strain>
    </source>
</reference>
<dbReference type="EMBL" id="SMLL01000003">
    <property type="protein sequence ID" value="TFZ01431.1"/>
    <property type="molecule type" value="Genomic_DNA"/>
</dbReference>
<organism evidence="1 2">
    <name type="scientific">Ramlibacter rhizophilus</name>
    <dbReference type="NCBI Taxonomy" id="1781167"/>
    <lineage>
        <taxon>Bacteria</taxon>
        <taxon>Pseudomonadati</taxon>
        <taxon>Pseudomonadota</taxon>
        <taxon>Betaproteobacteria</taxon>
        <taxon>Burkholderiales</taxon>
        <taxon>Comamonadaceae</taxon>
        <taxon>Ramlibacter</taxon>
    </lineage>
</organism>
<comment type="caution">
    <text evidence="1">The sequence shown here is derived from an EMBL/GenBank/DDBJ whole genome shotgun (WGS) entry which is preliminary data.</text>
</comment>
<dbReference type="Gene3D" id="3.30.1460.10">
    <property type="match status" value="1"/>
</dbReference>
<evidence type="ECO:0000313" key="2">
    <source>
        <dbReference type="Proteomes" id="UP000297564"/>
    </source>
</evidence>
<sequence length="172" mass="18421">MKLAAVQHESAPCGTFIMELGDLDRLLSDLGQLIGLPQLKADEEGLCQLLFGRAWLVTLVAHEPAGRIFLHCPFGTPDTAEQVDATALRMLLQASFLGHGAGGGTLALGPDGRLCLQRELLMVRLDGRQVLEEIERLVAAAQAWALRLAEAPAPVTAPAKLRPRPSLASRMA</sequence>
<dbReference type="GO" id="GO:0030254">
    <property type="term" value="P:protein secretion by the type III secretion system"/>
    <property type="evidence" value="ECO:0007669"/>
    <property type="project" value="InterPro"/>
</dbReference>
<dbReference type="AlphaFoldDB" id="A0A4Z0BRH7"/>
<keyword evidence="2" id="KW-1185">Reference proteome</keyword>
<name>A0A4Z0BRH7_9BURK</name>
<evidence type="ECO:0008006" key="3">
    <source>
        <dbReference type="Google" id="ProtNLM"/>
    </source>
</evidence>
<dbReference type="SUPFAM" id="SSF69635">
    <property type="entry name" value="Type III secretory system chaperone-like"/>
    <property type="match status" value="1"/>
</dbReference>